<dbReference type="KEGG" id="vg:5659323"/>
<feature type="transmembrane region" description="Helical" evidence="9">
    <location>
        <begin position="410"/>
        <end position="435"/>
    </location>
</feature>
<evidence type="ECO:0000256" key="3">
    <source>
        <dbReference type="ARBA" id="ARBA00022676"/>
    </source>
</evidence>
<dbReference type="CAZy" id="GT2">
    <property type="family name" value="Glycosyltransferase Family 2"/>
</dbReference>
<evidence type="ECO:0000256" key="8">
    <source>
        <dbReference type="ARBA" id="ARBA00023180"/>
    </source>
</evidence>
<gene>
    <name evidence="10" type="primary">B472R</name>
    <name evidence="10" type="ORF">NY2A_B472R</name>
</gene>
<keyword evidence="8" id="KW-0325">Glycoprotein</keyword>
<dbReference type="GO" id="GO:0006031">
    <property type="term" value="P:chitin biosynthetic process"/>
    <property type="evidence" value="ECO:0007669"/>
    <property type="project" value="TreeGrafter"/>
</dbReference>
<sequence>MMSLKIKSSLLYATILAINIGILSLVIIFHEYWYAFAPILVLGAASSLWYIAWVLMHRVYMIFKGKPVLTAPKEPMMFLVTAYRETKEELDRTVESITTQKIDPEVDKTVVVIVDGEKETAQELRKYNQYDETCVIKDAYEDWHNKPKDVTIFKKIHNGINVIYIIKSENAGKRDSVVLARTLAYGNLFVHSENRHAMKISGELDLVWSRLVPKVTRMIGIDADTIFHEECSQALLEEMNYPGDRPVDGVVGYIDIDMGKNKSPYQKAWIWFQGVGYVIGQHVMRVYQSRITEKVSCLSGACYGIYVPTMCEPELLKEFNTPPPQNAGLFLSILGYASEDRRSVVLALCRDRNVRFRQALDSRAIAYTVPPDNFTVFISQRRRWSLGTVCNNLWLFLYGKNLYISERIIALVQVIGFMFSPLYLMINVYLIYILVARFDIKLIYISIPMFLVYLNNLCIPVWSPCMGSLRNRLSYYPKLIMAFFYSPWVSVIIQANSVIKSFSVSWGKTVIKTTIKTSEIARTNTLV</sequence>
<dbReference type="PANTHER" id="PTHR22914:SF13">
    <property type="entry name" value="CHITIN SYNTHASE"/>
    <property type="match status" value="1"/>
</dbReference>
<dbReference type="PANTHER" id="PTHR22914">
    <property type="entry name" value="CHITIN SYNTHASE"/>
    <property type="match status" value="1"/>
</dbReference>
<organism evidence="10 11">
    <name type="scientific">Paramecium bursaria Chlorella virus NY2A</name>
    <name type="common">PBCV-NY2A</name>
    <dbReference type="NCBI Taxonomy" id="46021"/>
    <lineage>
        <taxon>Viruses</taxon>
        <taxon>Varidnaviria</taxon>
        <taxon>Bamfordvirae</taxon>
        <taxon>Nucleocytoviricota</taxon>
        <taxon>Megaviricetes</taxon>
        <taxon>Algavirales</taxon>
        <taxon>Phycodnaviridae</taxon>
        <taxon>Chlorovirus</taxon>
        <taxon>Chlorovirus americanus</taxon>
    </lineage>
</organism>
<dbReference type="InterPro" id="IPR004835">
    <property type="entry name" value="Chitin_synth"/>
</dbReference>
<dbReference type="EMBL" id="DQ491002">
    <property type="protein sequence ID" value="ABT14871.1"/>
    <property type="molecule type" value="Genomic_DNA"/>
</dbReference>
<dbReference type="OrthoDB" id="37792at10239"/>
<dbReference type="SUPFAM" id="SSF53448">
    <property type="entry name" value="Nucleotide-diphospho-sugar transferases"/>
    <property type="match status" value="1"/>
</dbReference>
<keyword evidence="2" id="KW-1003">Cell membrane</keyword>
<feature type="transmembrane region" description="Helical" evidence="9">
    <location>
        <begin position="9"/>
        <end position="29"/>
    </location>
</feature>
<dbReference type="Proteomes" id="UP000202419">
    <property type="component" value="Segment"/>
</dbReference>
<dbReference type="RefSeq" id="YP_001497668.1">
    <property type="nucleotide sequence ID" value="NC_009898.1"/>
</dbReference>
<dbReference type="GO" id="GO:0004100">
    <property type="term" value="F:chitin synthase activity"/>
    <property type="evidence" value="ECO:0007669"/>
    <property type="project" value="InterPro"/>
</dbReference>
<evidence type="ECO:0000313" key="10">
    <source>
        <dbReference type="EMBL" id="ABT14871.1"/>
    </source>
</evidence>
<dbReference type="GO" id="GO:0005886">
    <property type="term" value="C:plasma membrane"/>
    <property type="evidence" value="ECO:0007669"/>
    <property type="project" value="UniProtKB-SubCell"/>
</dbReference>
<evidence type="ECO:0000256" key="9">
    <source>
        <dbReference type="SAM" id="Phobius"/>
    </source>
</evidence>
<evidence type="ECO:0000313" key="11">
    <source>
        <dbReference type="Proteomes" id="UP000202419"/>
    </source>
</evidence>
<dbReference type="GeneID" id="5659323"/>
<keyword evidence="4" id="KW-0808">Transferase</keyword>
<keyword evidence="11" id="KW-1185">Reference proteome</keyword>
<keyword evidence="7 9" id="KW-0472">Membrane</keyword>
<accession>A7IWZ7</accession>
<protein>
    <submittedName>
        <fullName evidence="10">Uncharacterized protein B472R</fullName>
    </submittedName>
</protein>
<name>A7IWZ7_PBCVN</name>
<keyword evidence="5 9" id="KW-0812">Transmembrane</keyword>
<organismHost>
    <name type="scientific">Chlorella</name>
    <dbReference type="NCBI Taxonomy" id="3071"/>
</organismHost>
<feature type="transmembrane region" description="Helical" evidence="9">
    <location>
        <begin position="35"/>
        <end position="56"/>
    </location>
</feature>
<evidence type="ECO:0000256" key="7">
    <source>
        <dbReference type="ARBA" id="ARBA00023136"/>
    </source>
</evidence>
<feature type="transmembrane region" description="Helical" evidence="9">
    <location>
        <begin position="475"/>
        <end position="493"/>
    </location>
</feature>
<evidence type="ECO:0000256" key="5">
    <source>
        <dbReference type="ARBA" id="ARBA00022692"/>
    </source>
</evidence>
<dbReference type="InterPro" id="IPR029044">
    <property type="entry name" value="Nucleotide-diphossugar_trans"/>
</dbReference>
<evidence type="ECO:0000256" key="2">
    <source>
        <dbReference type="ARBA" id="ARBA00022475"/>
    </source>
</evidence>
<comment type="subcellular location">
    <subcellularLocation>
        <location evidence="1">Cell membrane</location>
        <topology evidence="1">Multi-pass membrane protein</topology>
    </subcellularLocation>
</comment>
<feature type="transmembrane region" description="Helical" evidence="9">
    <location>
        <begin position="442"/>
        <end position="463"/>
    </location>
</feature>
<keyword evidence="6 9" id="KW-1133">Transmembrane helix</keyword>
<dbReference type="Pfam" id="PF03142">
    <property type="entry name" value="Chitin_synth_2"/>
    <property type="match status" value="1"/>
</dbReference>
<evidence type="ECO:0000256" key="6">
    <source>
        <dbReference type="ARBA" id="ARBA00022989"/>
    </source>
</evidence>
<evidence type="ECO:0000256" key="4">
    <source>
        <dbReference type="ARBA" id="ARBA00022679"/>
    </source>
</evidence>
<keyword evidence="3" id="KW-0328">Glycosyltransferase</keyword>
<proteinExistence type="predicted"/>
<evidence type="ECO:0000256" key="1">
    <source>
        <dbReference type="ARBA" id="ARBA00004651"/>
    </source>
</evidence>
<reference evidence="10 11" key="1">
    <citation type="journal article" date="2007" name="Virology">
        <title>Sequence and annotation of the 369-kb NY-2A and the 345-kb AR158 viruses that infect Chlorella NC64A.</title>
        <authorList>
            <person name="Fitzgerald L.A."/>
            <person name="Graves M.V."/>
            <person name="Li X."/>
            <person name="Feldblyum T."/>
            <person name="Nierman W.C."/>
            <person name="Van Etten J.L."/>
        </authorList>
    </citation>
    <scope>NUCLEOTIDE SEQUENCE [LARGE SCALE GENOMIC DNA]</scope>
    <source>
        <strain evidence="10 11">NY-2A</strain>
    </source>
</reference>